<gene>
    <name evidence="3" type="ORF">DID88_007252</name>
</gene>
<comment type="caution">
    <text evidence="3">The sequence shown here is derived from an EMBL/GenBank/DDBJ whole genome shotgun (WGS) entry which is preliminary data.</text>
</comment>
<organism evidence="3 4">
    <name type="scientific">Monilinia fructigena</name>
    <dbReference type="NCBI Taxonomy" id="38457"/>
    <lineage>
        <taxon>Eukaryota</taxon>
        <taxon>Fungi</taxon>
        <taxon>Dikarya</taxon>
        <taxon>Ascomycota</taxon>
        <taxon>Pezizomycotina</taxon>
        <taxon>Leotiomycetes</taxon>
        <taxon>Helotiales</taxon>
        <taxon>Sclerotiniaceae</taxon>
        <taxon>Monilinia</taxon>
    </lineage>
</organism>
<evidence type="ECO:0000256" key="2">
    <source>
        <dbReference type="SAM" id="Phobius"/>
    </source>
</evidence>
<keyword evidence="2" id="KW-0472">Membrane</keyword>
<keyword evidence="4" id="KW-1185">Reference proteome</keyword>
<dbReference type="Proteomes" id="UP000249056">
    <property type="component" value="Unassembled WGS sequence"/>
</dbReference>
<evidence type="ECO:0000313" key="4">
    <source>
        <dbReference type="Proteomes" id="UP000249056"/>
    </source>
</evidence>
<dbReference type="OrthoDB" id="3544156at2759"/>
<feature type="transmembrane region" description="Helical" evidence="2">
    <location>
        <begin position="675"/>
        <end position="700"/>
    </location>
</feature>
<name>A0A395J8T2_9HELO</name>
<feature type="compositionally biased region" description="Basic and acidic residues" evidence="1">
    <location>
        <begin position="539"/>
        <end position="571"/>
    </location>
</feature>
<feature type="region of interest" description="Disordered" evidence="1">
    <location>
        <begin position="387"/>
        <end position="410"/>
    </location>
</feature>
<feature type="transmembrane region" description="Helical" evidence="2">
    <location>
        <begin position="712"/>
        <end position="729"/>
    </location>
</feature>
<keyword evidence="2" id="KW-0812">Transmembrane</keyword>
<evidence type="ECO:0000313" key="3">
    <source>
        <dbReference type="EMBL" id="RAL68524.1"/>
    </source>
</evidence>
<keyword evidence="2" id="KW-1133">Transmembrane helix</keyword>
<feature type="compositionally biased region" description="Polar residues" evidence="1">
    <location>
        <begin position="517"/>
        <end position="527"/>
    </location>
</feature>
<feature type="transmembrane region" description="Helical" evidence="2">
    <location>
        <begin position="1164"/>
        <end position="1184"/>
    </location>
</feature>
<feature type="compositionally biased region" description="Basic and acidic residues" evidence="1">
    <location>
        <begin position="502"/>
        <end position="516"/>
    </location>
</feature>
<feature type="transmembrane region" description="Helical" evidence="2">
    <location>
        <begin position="634"/>
        <end position="655"/>
    </location>
</feature>
<evidence type="ECO:0000256" key="1">
    <source>
        <dbReference type="SAM" id="MobiDB-lite"/>
    </source>
</evidence>
<feature type="transmembrane region" description="Helical" evidence="2">
    <location>
        <begin position="600"/>
        <end position="622"/>
    </location>
</feature>
<accession>A0A395J8T2</accession>
<feature type="compositionally biased region" description="Basic and acidic residues" evidence="1">
    <location>
        <begin position="474"/>
        <end position="495"/>
    </location>
</feature>
<reference evidence="3 4" key="1">
    <citation type="submission" date="2018-06" db="EMBL/GenBank/DDBJ databases">
        <title>Genome Sequence of the Brown Rot Fungal Pathogen Monilinia fructigena.</title>
        <authorList>
            <person name="Landi L."/>
            <person name="De Miccolis Angelini R.M."/>
            <person name="Pollastro S."/>
            <person name="Abate D."/>
            <person name="Faretra F."/>
            <person name="Romanazzi G."/>
        </authorList>
    </citation>
    <scope>NUCLEOTIDE SEQUENCE [LARGE SCALE GENOMIC DNA]</scope>
    <source>
        <strain evidence="3 4">Mfrg269</strain>
    </source>
</reference>
<sequence length="1263" mass="142448">MEGSGAEWKREPLPEFLEDHLLQKFIEEIYKAQRSNSYISPGTNELDLGDAVYEYVNSTHRLWQFHSQTDPPLKAGAPRELDNLEIKQRYRGLIWGPFSIRSIADQTVQNAAYDKDLRLIGFMTPGPSYYKPQLLRDIIAASLFHHISTTILQNPFFFLDEFKWDDEILPEPQNPMHRLYRDLLEYPSPDNELVAKTFRSNILRLLLPKHGNRTRFQTPTERCIENVTTSRAMQWRRIDLFQLSLGYEAALAEPADIERLYRLAGELTVDVASMSRTDIKITTLHEFQDFPNCMFQLPPKFQFDETQPGAWMSNWGEHYPRMITVPSQHLETRDELSNALKREVRFVMCPLVENMPYKIKGRISDSDSFMIWPAHVYLEPLQLIERSSKEQGGKDEGGEQKEDLDESEKKAFGSSDLLDLFARKSKEKGKEEGAKQNQMLTDLKETLVPKPISSETSKLKELFTDLIKSVKQGVEQKENSDFQKEVEKHFDDLSKTEPANRPVKEKGEDKEQKLEVDSQSSPSSTNPEKAAENSATARGRKELLQGVREVGEAKAKETKGSKEADKVREAGHSSSPEKSPLPPARSRGFFEALNFWRQPWAFIVQLTNSAVHYILFDTIAHLWTPATNSWFVTWWRWTWSLFVVSLSFVIFAGWWTGLSPGVGSWFATFVSWRDWTWDMMIFPAVSTFSTFLSVFLYRIFQWSYIEPTANFIIRRISGVLGILHIVYVLRTLPTRLRRFLNISKTYSWLSKWFLGIGGNTFISIIPDPDPGDDIPSYIVGSTLGERLSKSKLGDMLLGSQLGEDIKSSKFLEAAAESRLGEMLAGSKFEIVLSELKAGEILEGLELKNALSGSILGDTLTGSKTEQKLAISKLGKALATSKLAEELVGAETVETLTISDLAKQISETLETDLWATNVRDWVSKDPGFNSKRLVVGAEDQLRLSLGNILTELPLEVTLKGSKLGYILTSPGTEPILLSSTPIRAGHSILVNTPLRTDHVTPVPVHPMLDSITPAPVMTDFRVEHNTPVIKYILPGYGTPVVDPVIPILTTMGTVFLKPLAPIVAFLSGVPSNIKQLLGGVLDYVSGYTTPMVEPIIPVLTRIKTSFLEKIALIANPITPIVARILPALTQIVTLVERSIAPAVAFFSSLRFYHQSLEIPFISTKLWVFESFMLFVFSVFGAYYFIYHYLFAWTKLVDDAPLPPEETPPPAGSPPFAATRLNLPGSTSEWSETSDDNIASLDLRRVVIATFLTHNGILSSMWRLE</sequence>
<protein>
    <submittedName>
        <fullName evidence="3">Uncharacterized protein</fullName>
    </submittedName>
</protein>
<dbReference type="AlphaFoldDB" id="A0A395J8T2"/>
<dbReference type="EMBL" id="QKRW01000001">
    <property type="protein sequence ID" value="RAL68524.1"/>
    <property type="molecule type" value="Genomic_DNA"/>
</dbReference>
<feature type="region of interest" description="Disordered" evidence="1">
    <location>
        <begin position="473"/>
        <end position="583"/>
    </location>
</feature>
<proteinExistence type="predicted"/>